<feature type="transmembrane region" description="Helical" evidence="1">
    <location>
        <begin position="103"/>
        <end position="129"/>
    </location>
</feature>
<evidence type="ECO:0000259" key="2">
    <source>
        <dbReference type="Pfam" id="PF14340"/>
    </source>
</evidence>
<dbReference type="PIRSF" id="PIRSF030042">
    <property type="entry name" value="UCP030042"/>
    <property type="match status" value="1"/>
</dbReference>
<dbReference type="InterPro" id="IPR025508">
    <property type="entry name" value="DUF4395"/>
</dbReference>
<evidence type="ECO:0000313" key="4">
    <source>
        <dbReference type="Proteomes" id="UP000267430"/>
    </source>
</evidence>
<accession>A0A433HH85</accession>
<protein>
    <submittedName>
        <fullName evidence="3">DUF4395 domain-containing protein</fullName>
    </submittedName>
</protein>
<feature type="transmembrane region" description="Helical" evidence="1">
    <location>
        <begin position="79"/>
        <end position="97"/>
    </location>
</feature>
<dbReference type="RefSeq" id="WP_126865694.1">
    <property type="nucleotide sequence ID" value="NZ_JAUSTX010000015.1"/>
</dbReference>
<sequence length="143" mass="16518">MEKEMRTVPRPLVRTNQWFIVASVVASWITGQEWILAIPLAAGLLGLLVDFNPVMRFAKLFLKQKPSEYIPEEYDQQQFNQFISVVCLALGLIGFLLDWTILAYASTIMVAMAAFVAILGFCIGCFIRFQWKQYMYRRSLRQP</sequence>
<dbReference type="Pfam" id="PF14340">
    <property type="entry name" value="DUF4395"/>
    <property type="match status" value="1"/>
</dbReference>
<proteinExistence type="predicted"/>
<dbReference type="EMBL" id="RYZZ01000021">
    <property type="protein sequence ID" value="RUQ27659.1"/>
    <property type="molecule type" value="Genomic_DNA"/>
</dbReference>
<organism evidence="3 4">
    <name type="scientific">Peribacillus cavernae</name>
    <dbReference type="NCBI Taxonomy" id="1674310"/>
    <lineage>
        <taxon>Bacteria</taxon>
        <taxon>Bacillati</taxon>
        <taxon>Bacillota</taxon>
        <taxon>Bacilli</taxon>
        <taxon>Bacillales</taxon>
        <taxon>Bacillaceae</taxon>
        <taxon>Peribacillus</taxon>
    </lineage>
</organism>
<feature type="transmembrane region" description="Helical" evidence="1">
    <location>
        <begin position="12"/>
        <end position="29"/>
    </location>
</feature>
<dbReference type="Proteomes" id="UP000267430">
    <property type="component" value="Unassembled WGS sequence"/>
</dbReference>
<dbReference type="OrthoDB" id="2376580at2"/>
<reference evidence="3 4" key="1">
    <citation type="submission" date="2018-12" db="EMBL/GenBank/DDBJ databases">
        <title>Bacillus chawlae sp. nov., Bacillus glennii sp. nov., and Bacillus saganii sp. nov. Isolated from the Vehicle Assembly Building at Kennedy Space Center where the Viking Spacecraft were Assembled.</title>
        <authorList>
            <person name="Seuylemezian A."/>
            <person name="Vaishampayan P."/>
        </authorList>
    </citation>
    <scope>NUCLEOTIDE SEQUENCE [LARGE SCALE GENOMIC DNA]</scope>
    <source>
        <strain evidence="3 4">L5</strain>
    </source>
</reference>
<feature type="transmembrane region" description="Helical" evidence="1">
    <location>
        <begin position="35"/>
        <end position="58"/>
    </location>
</feature>
<keyword evidence="1" id="KW-0812">Transmembrane</keyword>
<name>A0A433HH85_9BACI</name>
<keyword evidence="1" id="KW-1133">Transmembrane helix</keyword>
<feature type="domain" description="DUF4395" evidence="2">
    <location>
        <begin position="8"/>
        <end position="132"/>
    </location>
</feature>
<gene>
    <name evidence="3" type="ORF">ELQ35_15130</name>
</gene>
<dbReference type="InterPro" id="IPR016942">
    <property type="entry name" value="UCP030042"/>
</dbReference>
<dbReference type="AlphaFoldDB" id="A0A433HH85"/>
<keyword evidence="1" id="KW-0472">Membrane</keyword>
<comment type="caution">
    <text evidence="3">The sequence shown here is derived from an EMBL/GenBank/DDBJ whole genome shotgun (WGS) entry which is preliminary data.</text>
</comment>
<evidence type="ECO:0000256" key="1">
    <source>
        <dbReference type="SAM" id="Phobius"/>
    </source>
</evidence>
<evidence type="ECO:0000313" key="3">
    <source>
        <dbReference type="EMBL" id="RUQ27659.1"/>
    </source>
</evidence>
<keyword evidence="4" id="KW-1185">Reference proteome</keyword>